<feature type="signal peptide" evidence="1">
    <location>
        <begin position="1"/>
        <end position="20"/>
    </location>
</feature>
<dbReference type="AlphaFoldDB" id="A0A643ETD7"/>
<gene>
    <name evidence="2" type="ORF">F7Q93_22635</name>
</gene>
<accession>A0A643ETD7</accession>
<evidence type="ECO:0000256" key="1">
    <source>
        <dbReference type="SAM" id="SignalP"/>
    </source>
</evidence>
<comment type="caution">
    <text evidence="2">The sequence shown here is derived from an EMBL/GenBank/DDBJ whole genome shotgun (WGS) entry which is preliminary data.</text>
</comment>
<keyword evidence="1" id="KW-0732">Signal</keyword>
<proteinExistence type="predicted"/>
<evidence type="ECO:0000313" key="2">
    <source>
        <dbReference type="EMBL" id="KAB0565862.1"/>
    </source>
</evidence>
<feature type="chain" id="PRO_5024881037" evidence="1">
    <location>
        <begin position="21"/>
        <end position="93"/>
    </location>
</feature>
<dbReference type="RefSeq" id="WP_125302287.1">
    <property type="nucleotide sequence ID" value="NZ_JBHEEN010000017.1"/>
</dbReference>
<reference evidence="2" key="1">
    <citation type="submission" date="2019-09" db="EMBL/GenBank/DDBJ databases">
        <title>Draft genome sequences of 48 bacterial type strains from the CCUG.</title>
        <authorList>
            <person name="Tunovic T."/>
            <person name="Pineiro-Iglesias B."/>
            <person name="Unosson C."/>
            <person name="Inganas E."/>
            <person name="Ohlen M."/>
            <person name="Cardew S."/>
            <person name="Jensie-Markopoulos S."/>
            <person name="Salva-Serra F."/>
            <person name="Jaen-Luchoro D."/>
            <person name="Karlsson R."/>
            <person name="Svensson-Stadler L."/>
            <person name="Chun J."/>
            <person name="Moore E."/>
        </authorList>
    </citation>
    <scope>NUCLEOTIDE SEQUENCE</scope>
    <source>
        <strain evidence="2">CCUG 50899</strain>
    </source>
</reference>
<dbReference type="EMBL" id="VZPE01000015">
    <property type="protein sequence ID" value="KAB0565862.1"/>
    <property type="molecule type" value="Genomic_DNA"/>
</dbReference>
<organism evidence="2">
    <name type="scientific">Brucella pituitosa</name>
    <dbReference type="NCBI Taxonomy" id="571256"/>
    <lineage>
        <taxon>Bacteria</taxon>
        <taxon>Pseudomonadati</taxon>
        <taxon>Pseudomonadota</taxon>
        <taxon>Alphaproteobacteria</taxon>
        <taxon>Hyphomicrobiales</taxon>
        <taxon>Brucellaceae</taxon>
        <taxon>Brucella/Ochrobactrum group</taxon>
        <taxon>Brucella</taxon>
    </lineage>
</organism>
<protein>
    <submittedName>
        <fullName evidence="2">Uncharacterized protein</fullName>
    </submittedName>
</protein>
<sequence length="93" mass="9649">MKTVLMASAALIIVSNPALAQGFTTNEPAQLTEGQKSIVELVSEGFEIKGTVGPLIILQDDKSLFGCSAARTGPADIKTGVIPAQKIPCVPIK</sequence>
<name>A0A643ETD7_9HYPH</name>